<organism evidence="2 3">
    <name type="scientific">Dyadobacter sediminis</name>
    <dbReference type="NCBI Taxonomy" id="1493691"/>
    <lineage>
        <taxon>Bacteria</taxon>
        <taxon>Pseudomonadati</taxon>
        <taxon>Bacteroidota</taxon>
        <taxon>Cytophagia</taxon>
        <taxon>Cytophagales</taxon>
        <taxon>Spirosomataceae</taxon>
        <taxon>Dyadobacter</taxon>
    </lineage>
</organism>
<dbReference type="Proteomes" id="UP000309788">
    <property type="component" value="Unassembled WGS sequence"/>
</dbReference>
<keyword evidence="3" id="KW-1185">Reference proteome</keyword>
<keyword evidence="1" id="KW-0472">Membrane</keyword>
<feature type="transmembrane region" description="Helical" evidence="1">
    <location>
        <begin position="12"/>
        <end position="31"/>
    </location>
</feature>
<keyword evidence="1" id="KW-0812">Transmembrane</keyword>
<evidence type="ECO:0000313" key="3">
    <source>
        <dbReference type="Proteomes" id="UP000309788"/>
    </source>
</evidence>
<dbReference type="RefSeq" id="WP_138281313.1">
    <property type="nucleotide sequence ID" value="NZ_BMGE01000002.1"/>
</dbReference>
<evidence type="ECO:0000313" key="2">
    <source>
        <dbReference type="EMBL" id="TLU94687.1"/>
    </source>
</evidence>
<reference evidence="2 3" key="1">
    <citation type="submission" date="2019-05" db="EMBL/GenBank/DDBJ databases">
        <authorList>
            <person name="Qu J.-H."/>
        </authorList>
    </citation>
    <scope>NUCLEOTIDE SEQUENCE [LARGE SCALE GENOMIC DNA]</scope>
    <source>
        <strain evidence="2 3">Z12</strain>
    </source>
</reference>
<name>A0A5R9KF33_9BACT</name>
<comment type="caution">
    <text evidence="2">The sequence shown here is derived from an EMBL/GenBank/DDBJ whole genome shotgun (WGS) entry which is preliminary data.</text>
</comment>
<protein>
    <submittedName>
        <fullName evidence="2">Uncharacterized protein</fullName>
    </submittedName>
</protein>
<keyword evidence="1" id="KW-1133">Transmembrane helix</keyword>
<proteinExistence type="predicted"/>
<dbReference type="AlphaFoldDB" id="A0A5R9KF33"/>
<dbReference type="EMBL" id="VCEI01000021">
    <property type="protein sequence ID" value="TLU94687.1"/>
    <property type="molecule type" value="Genomic_DNA"/>
</dbReference>
<accession>A0A5R9KF33</accession>
<evidence type="ECO:0000256" key="1">
    <source>
        <dbReference type="SAM" id="Phobius"/>
    </source>
</evidence>
<dbReference type="OrthoDB" id="965349at2"/>
<gene>
    <name evidence="2" type="ORF">FEM55_10705</name>
</gene>
<sequence length="66" mass="7752">MTQLLQNIYFITPYLFVAVLLATAFCAIWLISELKKSHNGSQNNYSVSDRLFLKRNASRLRKMEFH</sequence>